<comment type="caution">
    <text evidence="2">The sequence shown here is derived from an EMBL/GenBank/DDBJ whole genome shotgun (WGS) entry which is preliminary data.</text>
</comment>
<feature type="region of interest" description="Disordered" evidence="1">
    <location>
        <begin position="1"/>
        <end position="34"/>
    </location>
</feature>
<reference evidence="2" key="1">
    <citation type="journal article" date="2021" name="bioRxiv">
        <title>Whole Genome Assembly and Annotation of Northern Wild Rice, Zizania palustris L., Supports a Whole Genome Duplication in the Zizania Genus.</title>
        <authorList>
            <person name="Haas M."/>
            <person name="Kono T."/>
            <person name="Macchietto M."/>
            <person name="Millas R."/>
            <person name="McGilp L."/>
            <person name="Shao M."/>
            <person name="Duquette J."/>
            <person name="Hirsch C.N."/>
            <person name="Kimball J."/>
        </authorList>
    </citation>
    <scope>NUCLEOTIDE SEQUENCE</scope>
    <source>
        <tissue evidence="2">Fresh leaf tissue</tissue>
    </source>
</reference>
<keyword evidence="3" id="KW-1185">Reference proteome</keyword>
<dbReference type="EMBL" id="JAAALK010000284">
    <property type="protein sequence ID" value="KAG8069300.1"/>
    <property type="molecule type" value="Genomic_DNA"/>
</dbReference>
<dbReference type="Proteomes" id="UP000729402">
    <property type="component" value="Unassembled WGS sequence"/>
</dbReference>
<proteinExistence type="predicted"/>
<accession>A0A8J5VIN2</accession>
<evidence type="ECO:0000313" key="2">
    <source>
        <dbReference type="EMBL" id="KAG8069300.1"/>
    </source>
</evidence>
<feature type="region of interest" description="Disordered" evidence="1">
    <location>
        <begin position="57"/>
        <end position="83"/>
    </location>
</feature>
<protein>
    <submittedName>
        <fullName evidence="2">Uncharacterized protein</fullName>
    </submittedName>
</protein>
<dbReference type="AlphaFoldDB" id="A0A8J5VIN2"/>
<name>A0A8J5VIN2_ZIZPA</name>
<reference evidence="2" key="2">
    <citation type="submission" date="2021-02" db="EMBL/GenBank/DDBJ databases">
        <authorList>
            <person name="Kimball J.A."/>
            <person name="Haas M.W."/>
            <person name="Macchietto M."/>
            <person name="Kono T."/>
            <person name="Duquette J."/>
            <person name="Shao M."/>
        </authorList>
    </citation>
    <scope>NUCLEOTIDE SEQUENCE</scope>
    <source>
        <tissue evidence="2">Fresh leaf tissue</tissue>
    </source>
</reference>
<sequence>MSGRRRGLPARLVGAETSPASFSPRPPLPASRRFPSVALSSRTSLLIPLSLGPPPPPSRIGLLRRPIVDPPPPPHHRTPSPCIWSSPRPPPYVWSSSRPRLPPTSHRFPSAALLPRAHLLIPSSLWHPPARTYLVF</sequence>
<gene>
    <name evidence="2" type="ORF">GUJ93_ZPchr0005g14587</name>
</gene>
<organism evidence="2 3">
    <name type="scientific">Zizania palustris</name>
    <name type="common">Northern wild rice</name>
    <dbReference type="NCBI Taxonomy" id="103762"/>
    <lineage>
        <taxon>Eukaryota</taxon>
        <taxon>Viridiplantae</taxon>
        <taxon>Streptophyta</taxon>
        <taxon>Embryophyta</taxon>
        <taxon>Tracheophyta</taxon>
        <taxon>Spermatophyta</taxon>
        <taxon>Magnoliopsida</taxon>
        <taxon>Liliopsida</taxon>
        <taxon>Poales</taxon>
        <taxon>Poaceae</taxon>
        <taxon>BOP clade</taxon>
        <taxon>Oryzoideae</taxon>
        <taxon>Oryzeae</taxon>
        <taxon>Zizaniinae</taxon>
        <taxon>Zizania</taxon>
    </lineage>
</organism>
<evidence type="ECO:0000313" key="3">
    <source>
        <dbReference type="Proteomes" id="UP000729402"/>
    </source>
</evidence>
<evidence type="ECO:0000256" key="1">
    <source>
        <dbReference type="SAM" id="MobiDB-lite"/>
    </source>
</evidence>